<dbReference type="EMBL" id="JAXAVV010000021">
    <property type="protein sequence ID" value="MDX8054466.1"/>
    <property type="molecule type" value="Genomic_DNA"/>
</dbReference>
<reference evidence="2 3" key="1">
    <citation type="submission" date="2023-11" db="EMBL/GenBank/DDBJ databases">
        <title>Lentzea sokolovensis, sp. nov., Lentzea kristufkii, sp. nov., and Lentzea miocenensis, sp. nov., rare actinobacteria from Sokolov Coal Basin, Miocene lacustrine sediment, Czech Republic.</title>
        <authorList>
            <person name="Lara A."/>
            <person name="Kotroba L."/>
            <person name="Nouioui I."/>
            <person name="Neumann-Schaal M."/>
            <person name="Mast Y."/>
            <person name="Chronakova A."/>
        </authorList>
    </citation>
    <scope>NUCLEOTIDE SEQUENCE [LARGE SCALE GENOMIC DNA]</scope>
    <source>
        <strain evidence="2 3">BCCO 10_0798</strain>
    </source>
</reference>
<sequence length="97" mass="10021">MRHFARDGRLGRMLPSARTGTVLVAVLSVACALAAVLLVLTVVRPVPPDVRTPDVEIGRSAPPTTSSVVPTPGPVVVPTPGSVLPPPPPVDDDDEDD</sequence>
<dbReference type="RefSeq" id="WP_319988258.1">
    <property type="nucleotide sequence ID" value="NZ_JAXAVV010000021.1"/>
</dbReference>
<comment type="caution">
    <text evidence="2">The sequence shown here is derived from an EMBL/GenBank/DDBJ whole genome shotgun (WGS) entry which is preliminary data.</text>
</comment>
<feature type="region of interest" description="Disordered" evidence="1">
    <location>
        <begin position="47"/>
        <end position="97"/>
    </location>
</feature>
<name>A0ABU4U382_9PSEU</name>
<feature type="compositionally biased region" description="Pro residues" evidence="1">
    <location>
        <begin position="71"/>
        <end position="89"/>
    </location>
</feature>
<evidence type="ECO:0000256" key="1">
    <source>
        <dbReference type="SAM" id="MobiDB-lite"/>
    </source>
</evidence>
<proteinExistence type="predicted"/>
<organism evidence="2 3">
    <name type="scientific">Lentzea kristufekii</name>
    <dbReference type="NCBI Taxonomy" id="3095430"/>
    <lineage>
        <taxon>Bacteria</taxon>
        <taxon>Bacillati</taxon>
        <taxon>Actinomycetota</taxon>
        <taxon>Actinomycetes</taxon>
        <taxon>Pseudonocardiales</taxon>
        <taxon>Pseudonocardiaceae</taxon>
        <taxon>Lentzea</taxon>
    </lineage>
</organism>
<gene>
    <name evidence="2" type="ORF">SK571_34290</name>
</gene>
<keyword evidence="3" id="KW-1185">Reference proteome</keyword>
<evidence type="ECO:0000313" key="3">
    <source>
        <dbReference type="Proteomes" id="UP001271792"/>
    </source>
</evidence>
<protein>
    <submittedName>
        <fullName evidence="2">Uncharacterized protein</fullName>
    </submittedName>
</protein>
<evidence type="ECO:0000313" key="2">
    <source>
        <dbReference type="EMBL" id="MDX8054466.1"/>
    </source>
</evidence>
<dbReference type="PROSITE" id="PS51257">
    <property type="entry name" value="PROKAR_LIPOPROTEIN"/>
    <property type="match status" value="1"/>
</dbReference>
<accession>A0ABU4U382</accession>
<dbReference type="Proteomes" id="UP001271792">
    <property type="component" value="Unassembled WGS sequence"/>
</dbReference>